<evidence type="ECO:0000313" key="4">
    <source>
        <dbReference type="Proteomes" id="UP000177026"/>
    </source>
</evidence>
<dbReference type="InterPro" id="IPR001667">
    <property type="entry name" value="DDH_dom"/>
</dbReference>
<proteinExistence type="predicted"/>
<feature type="domain" description="DDH" evidence="2">
    <location>
        <begin position="25"/>
        <end position="214"/>
    </location>
</feature>
<name>A0A1F7GR78_9BACT</name>
<comment type="caution">
    <text evidence="3">The sequence shown here is derived from an EMBL/GenBank/DDBJ whole genome shotgun (WGS) entry which is preliminary data.</text>
</comment>
<dbReference type="PANTHER" id="PTHR47618:SF1">
    <property type="entry name" value="BIFUNCTIONAL OLIGORIBONUCLEASE AND PAP PHOSPHATASE NRNA"/>
    <property type="match status" value="1"/>
</dbReference>
<evidence type="ECO:0000259" key="2">
    <source>
        <dbReference type="Pfam" id="PF01368"/>
    </source>
</evidence>
<gene>
    <name evidence="3" type="ORF">A2866_02810</name>
</gene>
<dbReference type="Proteomes" id="UP000177026">
    <property type="component" value="Unassembled WGS sequence"/>
</dbReference>
<dbReference type="PANTHER" id="PTHR47618">
    <property type="entry name" value="BIFUNCTIONAL OLIGORIBONUCLEASE AND PAP PHOSPHATASE NRNA"/>
    <property type="match status" value="1"/>
</dbReference>
<reference evidence="3 4" key="1">
    <citation type="journal article" date="2016" name="Nat. Commun.">
        <title>Thousands of microbial genomes shed light on interconnected biogeochemical processes in an aquifer system.</title>
        <authorList>
            <person name="Anantharaman K."/>
            <person name="Brown C.T."/>
            <person name="Hug L.A."/>
            <person name="Sharon I."/>
            <person name="Castelle C.J."/>
            <person name="Probst A.J."/>
            <person name="Thomas B.C."/>
            <person name="Singh A."/>
            <person name="Wilkins M.J."/>
            <person name="Karaoz U."/>
            <person name="Brodie E.L."/>
            <person name="Williams K.H."/>
            <person name="Hubbard S.S."/>
            <person name="Banfield J.F."/>
        </authorList>
    </citation>
    <scope>NUCLEOTIDE SEQUENCE [LARGE SCALE GENOMIC DNA]</scope>
</reference>
<accession>A0A1F7GR78</accession>
<protein>
    <recommendedName>
        <fullName evidence="2">DDH domain-containing protein</fullName>
    </recommendedName>
</protein>
<feature type="region of interest" description="Disordered" evidence="1">
    <location>
        <begin position="295"/>
        <end position="321"/>
    </location>
</feature>
<dbReference type="InterPro" id="IPR051319">
    <property type="entry name" value="Oligoribo/pAp-PDE_c-di-AMP_PDE"/>
</dbReference>
<evidence type="ECO:0000256" key="1">
    <source>
        <dbReference type="SAM" id="MobiDB-lite"/>
    </source>
</evidence>
<dbReference type="EMBL" id="MFZI01000021">
    <property type="protein sequence ID" value="OGK21106.1"/>
    <property type="molecule type" value="Genomic_DNA"/>
</dbReference>
<dbReference type="InterPro" id="IPR038763">
    <property type="entry name" value="DHH_sf"/>
</dbReference>
<dbReference type="Pfam" id="PF01368">
    <property type="entry name" value="DHH"/>
    <property type="match status" value="1"/>
</dbReference>
<dbReference type="AlphaFoldDB" id="A0A1F7GR78"/>
<dbReference type="Gene3D" id="3.90.1640.10">
    <property type="entry name" value="inorganic pyrophosphatase (n-terminal core)"/>
    <property type="match status" value="1"/>
</dbReference>
<sequence length="321" mass="34658">MPTNTNDGSLNRLNDVLQKSLSGTIVLPQNPTADAVAAATALYLSLNKAGKSVSLACSSKVGFNLTGVDKIQSQLTTSGDNLVISFPYAEGSIDKVDYNIKGEHFNLIIAPRQGYPKLDPKQVKYTYTGGSLDFIIIIDSPTLNSLGPIYTENEKQFQGKEIVNIDRHLTNSFYGTINYVNKTSSSISELIFKLVQNLGIELDRDIATNLYAGISSATNNFSSYSVTADTFDTVARLLRLGAIKKTIQKPNLGGTRGFPSQPMTRPFNPPPLNSFGGGFNEVPDTITPIEDVEKEPRGAQGSTPQDWLKPKIFKGGSGGLV</sequence>
<dbReference type="SUPFAM" id="SSF64182">
    <property type="entry name" value="DHH phosphoesterases"/>
    <property type="match status" value="1"/>
</dbReference>
<organism evidence="3 4">
    <name type="scientific">Candidatus Roizmanbacteria bacterium RIFCSPHIGHO2_01_FULL_39_8</name>
    <dbReference type="NCBI Taxonomy" id="1802033"/>
    <lineage>
        <taxon>Bacteria</taxon>
        <taxon>Candidatus Roizmaniibacteriota</taxon>
    </lineage>
</organism>
<evidence type="ECO:0000313" key="3">
    <source>
        <dbReference type="EMBL" id="OGK21106.1"/>
    </source>
</evidence>